<dbReference type="PANTHER" id="PTHR21445">
    <property type="entry name" value="ENDONUCLEASE IV ENDODEOXYRIBONUCLEASE IV"/>
    <property type="match status" value="1"/>
</dbReference>
<dbReference type="CDD" id="cd00019">
    <property type="entry name" value="AP2Ec"/>
    <property type="match status" value="1"/>
</dbReference>
<evidence type="ECO:0000313" key="12">
    <source>
        <dbReference type="Proteomes" id="UP000003688"/>
    </source>
</evidence>
<feature type="binding site" evidence="9">
    <location>
        <position position="200"/>
    </location>
    <ligand>
        <name>Zn(2+)</name>
        <dbReference type="ChEBI" id="CHEBI:29105"/>
        <label>2</label>
    </ligand>
</feature>
<dbReference type="PANTHER" id="PTHR21445:SF0">
    <property type="entry name" value="APURINIC-APYRIMIDINIC ENDONUCLEASE"/>
    <property type="match status" value="1"/>
</dbReference>
<comment type="cofactor">
    <cofactor evidence="9">
        <name>Zn(2+)</name>
        <dbReference type="ChEBI" id="CHEBI:29105"/>
    </cofactor>
    <text evidence="9">Binds 3 Zn(2+) ions.</text>
</comment>
<organism evidence="11 12">
    <name type="scientific">Pedosphaera parvula (strain Ellin514)</name>
    <dbReference type="NCBI Taxonomy" id="320771"/>
    <lineage>
        <taxon>Bacteria</taxon>
        <taxon>Pseudomonadati</taxon>
        <taxon>Verrucomicrobiota</taxon>
        <taxon>Pedosphaerae</taxon>
        <taxon>Pedosphaerales</taxon>
        <taxon>Pedosphaeraceae</taxon>
        <taxon>Pedosphaera</taxon>
    </lineage>
</organism>
<evidence type="ECO:0000259" key="10">
    <source>
        <dbReference type="Pfam" id="PF01261"/>
    </source>
</evidence>
<dbReference type="FunFam" id="3.20.20.150:FF:000001">
    <property type="entry name" value="Probable endonuclease 4"/>
    <property type="match status" value="1"/>
</dbReference>
<comment type="catalytic activity">
    <reaction evidence="9">
        <text>Endonucleolytic cleavage to 5'-phosphooligonucleotide end-products.</text>
        <dbReference type="EC" id="3.1.21.2"/>
    </reaction>
</comment>
<feature type="binding site" evidence="9">
    <location>
        <position position="245"/>
    </location>
    <ligand>
        <name>Zn(2+)</name>
        <dbReference type="ChEBI" id="CHEBI:29105"/>
        <label>2</label>
    </ligand>
</feature>
<evidence type="ECO:0000256" key="7">
    <source>
        <dbReference type="ARBA" id="ARBA00022833"/>
    </source>
</evidence>
<keyword evidence="8 9" id="KW-0234">DNA repair</keyword>
<dbReference type="InterPro" id="IPR036237">
    <property type="entry name" value="Xyl_isomerase-like_sf"/>
</dbReference>
<dbReference type="GO" id="GO:0008081">
    <property type="term" value="F:phosphoric diester hydrolase activity"/>
    <property type="evidence" value="ECO:0007669"/>
    <property type="project" value="TreeGrafter"/>
</dbReference>
<comment type="function">
    <text evidence="9">Endonuclease IV plays a role in DNA repair. It cleaves phosphodiester bonds at apurinic or apyrimidinic (AP) sites, generating a 3'-hydroxyl group and a 5'-terminal sugar phosphate.</text>
</comment>
<protein>
    <recommendedName>
        <fullName evidence="9">Probable endonuclease 4</fullName>
        <ecNumber evidence="9">3.1.21.2</ecNumber>
    </recommendedName>
    <alternativeName>
        <fullName evidence="9">Endodeoxyribonuclease IV</fullName>
    </alternativeName>
    <alternativeName>
        <fullName evidence="9">Endonuclease IV</fullName>
    </alternativeName>
</protein>
<evidence type="ECO:0000256" key="5">
    <source>
        <dbReference type="ARBA" id="ARBA00022763"/>
    </source>
</evidence>
<keyword evidence="7 9" id="KW-0862">Zinc</keyword>
<dbReference type="SMART" id="SM00518">
    <property type="entry name" value="AP2Ec"/>
    <property type="match status" value="1"/>
</dbReference>
<evidence type="ECO:0000256" key="1">
    <source>
        <dbReference type="ARBA" id="ARBA00005340"/>
    </source>
</evidence>
<feature type="binding site" evidence="9">
    <location>
        <position position="129"/>
    </location>
    <ligand>
        <name>Zn(2+)</name>
        <dbReference type="ChEBI" id="CHEBI:29105"/>
        <label>2</label>
    </ligand>
</feature>
<proteinExistence type="inferred from homology"/>
<evidence type="ECO:0000256" key="8">
    <source>
        <dbReference type="ARBA" id="ARBA00023204"/>
    </source>
</evidence>
<keyword evidence="5 9" id="KW-0227">DNA damage</keyword>
<feature type="binding site" evidence="9">
    <location>
        <position position="213"/>
    </location>
    <ligand>
        <name>Zn(2+)</name>
        <dbReference type="ChEBI" id="CHEBI:29105"/>
        <label>3</label>
    </ligand>
</feature>
<keyword evidence="2 9" id="KW-0540">Nuclease</keyword>
<reference evidence="11 12" key="1">
    <citation type="journal article" date="2011" name="J. Bacteriol.">
        <title>Genome sequence of 'Pedosphaera parvula' Ellin514, an aerobic Verrucomicrobial isolate from pasture soil.</title>
        <authorList>
            <person name="Kant R."/>
            <person name="van Passel M.W."/>
            <person name="Sangwan P."/>
            <person name="Palva A."/>
            <person name="Lucas S."/>
            <person name="Copeland A."/>
            <person name="Lapidus A."/>
            <person name="Glavina Del Rio T."/>
            <person name="Dalin E."/>
            <person name="Tice H."/>
            <person name="Bruce D."/>
            <person name="Goodwin L."/>
            <person name="Pitluck S."/>
            <person name="Chertkov O."/>
            <person name="Larimer F.W."/>
            <person name="Land M.L."/>
            <person name="Hauser L."/>
            <person name="Brettin T.S."/>
            <person name="Detter J.C."/>
            <person name="Han S."/>
            <person name="de Vos W.M."/>
            <person name="Janssen P.H."/>
            <person name="Smidt H."/>
        </authorList>
    </citation>
    <scope>NUCLEOTIDE SEQUENCE [LARGE SCALE GENOMIC DNA]</scope>
    <source>
        <strain evidence="11 12">Ellin514</strain>
    </source>
</reference>
<dbReference type="Gene3D" id="3.20.20.150">
    <property type="entry name" value="Divalent-metal-dependent TIM barrel enzymes"/>
    <property type="match status" value="1"/>
</dbReference>
<keyword evidence="12" id="KW-1185">Reference proteome</keyword>
<sequence length="268" mass="29552">MALKRAVSITGEICQIFVKNNMQWFGKPYMPDDLRLYANEVAANKLASIFGHTGYLINLGAQASENREKSIKSLVQEINMATDLGLPFLVMHPGAHLGTGEEAAIKQIAAGLDEAFQATKHSPVRIALENTAGQGTCLGHEIRHLAEIFQKVNRPERLGVCLDTAHFFEAGYDLRTPKGWNAAIGEVENFIGVKQVLAFHLNDSKTDLGSRVDRHAGIGEGKIGREAFRHIVNDERFRDLPGCLETPKSADMHEDVENLAILRSLVKQ</sequence>
<comment type="caution">
    <text evidence="11">The sequence shown here is derived from an EMBL/GenBank/DDBJ whole genome shotgun (WGS) entry which is preliminary data.</text>
</comment>
<keyword evidence="3 9" id="KW-0479">Metal-binding</keyword>
<feature type="binding site" evidence="9">
    <location>
        <position position="129"/>
    </location>
    <ligand>
        <name>Zn(2+)</name>
        <dbReference type="ChEBI" id="CHEBI:29105"/>
        <label>1</label>
    </ligand>
</feature>
<accession>B9XFU8</accession>
<dbReference type="InterPro" id="IPR013022">
    <property type="entry name" value="Xyl_isomerase-like_TIM-brl"/>
</dbReference>
<evidence type="ECO:0000256" key="6">
    <source>
        <dbReference type="ARBA" id="ARBA00022801"/>
    </source>
</evidence>
<dbReference type="AlphaFoldDB" id="B9XFU8"/>
<feature type="binding site" evidence="9">
    <location>
        <position position="166"/>
    </location>
    <ligand>
        <name>Zn(2+)</name>
        <dbReference type="ChEBI" id="CHEBI:29105"/>
        <label>3</label>
    </ligand>
</feature>
<dbReference type="Pfam" id="PF01261">
    <property type="entry name" value="AP_endonuc_2"/>
    <property type="match status" value="1"/>
</dbReference>
<dbReference type="EMBL" id="ABOX02000010">
    <property type="protein sequence ID" value="EEF61462.1"/>
    <property type="molecule type" value="Genomic_DNA"/>
</dbReference>
<dbReference type="Proteomes" id="UP000003688">
    <property type="component" value="Unassembled WGS sequence"/>
</dbReference>
<keyword evidence="6 9" id="KW-0378">Hydrolase</keyword>
<dbReference type="PROSITE" id="PS51432">
    <property type="entry name" value="AP_NUCLEASE_F2_4"/>
    <property type="match status" value="1"/>
</dbReference>
<dbReference type="InterPro" id="IPR018246">
    <property type="entry name" value="AP_endonuc_F2_Zn_BS"/>
</dbReference>
<dbReference type="GO" id="GO:0003906">
    <property type="term" value="F:DNA-(apurinic or apyrimidinic site) endonuclease activity"/>
    <property type="evidence" value="ECO:0007669"/>
    <property type="project" value="TreeGrafter"/>
</dbReference>
<dbReference type="GO" id="GO:0006284">
    <property type="term" value="P:base-excision repair"/>
    <property type="evidence" value="ECO:0007669"/>
    <property type="project" value="TreeGrafter"/>
</dbReference>
<dbReference type="GO" id="GO:0008270">
    <property type="term" value="F:zinc ion binding"/>
    <property type="evidence" value="ECO:0007669"/>
    <property type="project" value="UniProtKB-UniRule"/>
</dbReference>
<dbReference type="GO" id="GO:0003677">
    <property type="term" value="F:DNA binding"/>
    <property type="evidence" value="ECO:0007669"/>
    <property type="project" value="InterPro"/>
</dbReference>
<dbReference type="HAMAP" id="MF_00152">
    <property type="entry name" value="Nfo"/>
    <property type="match status" value="1"/>
</dbReference>
<dbReference type="SUPFAM" id="SSF51658">
    <property type="entry name" value="Xylose isomerase-like"/>
    <property type="match status" value="1"/>
</dbReference>
<dbReference type="EC" id="3.1.21.2" evidence="9"/>
<name>B9XFU8_PEDPL</name>
<dbReference type="NCBIfam" id="TIGR00587">
    <property type="entry name" value="nfo"/>
    <property type="match status" value="1"/>
</dbReference>
<feature type="binding site" evidence="9">
    <location>
        <position position="52"/>
    </location>
    <ligand>
        <name>Zn(2+)</name>
        <dbReference type="ChEBI" id="CHEBI:29105"/>
        <label>1</label>
    </ligand>
</feature>
<feature type="binding site" evidence="9">
    <location>
        <position position="92"/>
    </location>
    <ligand>
        <name>Zn(2+)</name>
        <dbReference type="ChEBI" id="CHEBI:29105"/>
        <label>1</label>
    </ligand>
</feature>
<dbReference type="STRING" id="320771.Cflav_PD4483"/>
<dbReference type="GO" id="GO:0008833">
    <property type="term" value="F:deoxyribonuclease IV (phage-T4-induced) activity"/>
    <property type="evidence" value="ECO:0007669"/>
    <property type="project" value="UniProtKB-UniRule"/>
</dbReference>
<evidence type="ECO:0000313" key="11">
    <source>
        <dbReference type="EMBL" id="EEF61462.1"/>
    </source>
</evidence>
<evidence type="ECO:0000256" key="4">
    <source>
        <dbReference type="ARBA" id="ARBA00022759"/>
    </source>
</evidence>
<feature type="binding site" evidence="9">
    <location>
        <position position="163"/>
    </location>
    <ligand>
        <name>Zn(2+)</name>
        <dbReference type="ChEBI" id="CHEBI:29105"/>
        <label>2</label>
    </ligand>
</feature>
<dbReference type="PROSITE" id="PS00731">
    <property type="entry name" value="AP_NUCLEASE_F2_3"/>
    <property type="match status" value="1"/>
</dbReference>
<evidence type="ECO:0000256" key="2">
    <source>
        <dbReference type="ARBA" id="ARBA00022722"/>
    </source>
</evidence>
<comment type="similarity">
    <text evidence="1 9">Belongs to the AP endonuclease 2 family.</text>
</comment>
<dbReference type="InterPro" id="IPR001719">
    <property type="entry name" value="AP_endonuc_2"/>
</dbReference>
<evidence type="ECO:0000256" key="3">
    <source>
        <dbReference type="ARBA" id="ARBA00022723"/>
    </source>
</evidence>
<gene>
    <name evidence="9" type="primary">nfo</name>
    <name evidence="11" type="ORF">Cflav_PD4483</name>
</gene>
<feature type="binding site" evidence="9">
    <location>
        <position position="215"/>
    </location>
    <ligand>
        <name>Zn(2+)</name>
        <dbReference type="ChEBI" id="CHEBI:29105"/>
        <label>3</label>
    </ligand>
</feature>
<evidence type="ECO:0000256" key="9">
    <source>
        <dbReference type="HAMAP-Rule" id="MF_00152"/>
    </source>
</evidence>
<feature type="domain" description="Xylose isomerase-like TIM barrel" evidence="10">
    <location>
        <begin position="15"/>
        <end position="253"/>
    </location>
</feature>
<keyword evidence="4 9" id="KW-0255">Endonuclease</keyword>